<dbReference type="InterPro" id="IPR016181">
    <property type="entry name" value="Acyl_CoA_acyltransferase"/>
</dbReference>
<dbReference type="PROSITE" id="PS51186">
    <property type="entry name" value="GNAT"/>
    <property type="match status" value="1"/>
</dbReference>
<keyword evidence="3" id="KW-1185">Reference proteome</keyword>
<dbReference type="RefSeq" id="WP_305962942.1">
    <property type="nucleotide sequence ID" value="NZ_JAVAMQ010000006.1"/>
</dbReference>
<name>A0ABT9JB83_9RHOB</name>
<dbReference type="EMBL" id="JAVAMQ010000006">
    <property type="protein sequence ID" value="MDP5307089.1"/>
    <property type="molecule type" value="Genomic_DNA"/>
</dbReference>
<protein>
    <submittedName>
        <fullName evidence="2">GNAT family N-acetyltransferase</fullName>
    </submittedName>
</protein>
<dbReference type="Gene3D" id="3.40.630.30">
    <property type="match status" value="1"/>
</dbReference>
<accession>A0ABT9JB83</accession>
<comment type="caution">
    <text evidence="2">The sequence shown here is derived from an EMBL/GenBank/DDBJ whole genome shotgun (WGS) entry which is preliminary data.</text>
</comment>
<sequence>MIDAALAAAFEATWPSAAYRAAGGLRVGQGLGAGARVGSARAVSDWSGADLDAAEAIHRGWQQPALFRVTDGDEALAAALEARGYGPRTPTAILEAPVARLTLLAVPSITAFAIWPPLAIQREIWATGGIGPARQQVMARVAGPRAAILGRIEDRAAGAGFAAIHGDVAMIHAIEVLPAWRRRGLAGWMMREAAFWAQAKGAARLALAVTRGNAAALALYRGLGFAEVGGYRYFGRD</sequence>
<dbReference type="PANTHER" id="PTHR43072">
    <property type="entry name" value="N-ACETYLTRANSFERASE"/>
    <property type="match status" value="1"/>
</dbReference>
<evidence type="ECO:0000313" key="3">
    <source>
        <dbReference type="Proteomes" id="UP001224997"/>
    </source>
</evidence>
<evidence type="ECO:0000259" key="1">
    <source>
        <dbReference type="PROSITE" id="PS51186"/>
    </source>
</evidence>
<evidence type="ECO:0000313" key="2">
    <source>
        <dbReference type="EMBL" id="MDP5307089.1"/>
    </source>
</evidence>
<gene>
    <name evidence="2" type="ORF">Q5Y72_08280</name>
</gene>
<reference evidence="2 3" key="1">
    <citation type="submission" date="2023-08" db="EMBL/GenBank/DDBJ databases">
        <authorList>
            <person name="Park J.-S."/>
        </authorList>
    </citation>
    <scope>NUCLEOTIDE SEQUENCE [LARGE SCALE GENOMIC DNA]</scope>
    <source>
        <strain evidence="2 3">2205BS29-5</strain>
    </source>
</reference>
<dbReference type="CDD" id="cd04301">
    <property type="entry name" value="NAT_SF"/>
    <property type="match status" value="1"/>
</dbReference>
<dbReference type="SUPFAM" id="SSF55729">
    <property type="entry name" value="Acyl-CoA N-acyltransferases (Nat)"/>
    <property type="match status" value="1"/>
</dbReference>
<dbReference type="Pfam" id="PF00583">
    <property type="entry name" value="Acetyltransf_1"/>
    <property type="match status" value="1"/>
</dbReference>
<feature type="domain" description="N-acetyltransferase" evidence="1">
    <location>
        <begin position="104"/>
        <end position="237"/>
    </location>
</feature>
<proteinExistence type="predicted"/>
<dbReference type="Proteomes" id="UP001224997">
    <property type="component" value="Unassembled WGS sequence"/>
</dbReference>
<organism evidence="2 3">
    <name type="scientific">Paracoccus spongiarum</name>
    <dbReference type="NCBI Taxonomy" id="3064387"/>
    <lineage>
        <taxon>Bacteria</taxon>
        <taxon>Pseudomonadati</taxon>
        <taxon>Pseudomonadota</taxon>
        <taxon>Alphaproteobacteria</taxon>
        <taxon>Rhodobacterales</taxon>
        <taxon>Paracoccaceae</taxon>
        <taxon>Paracoccus</taxon>
    </lineage>
</organism>
<dbReference type="InterPro" id="IPR000182">
    <property type="entry name" value="GNAT_dom"/>
</dbReference>